<keyword evidence="2" id="KW-1185">Reference proteome</keyword>
<organism evidence="1 2">
    <name type="scientific">Oryza sativa subsp. japonica</name>
    <name type="common">Rice</name>
    <dbReference type="NCBI Taxonomy" id="39947"/>
    <lineage>
        <taxon>Eukaryota</taxon>
        <taxon>Viridiplantae</taxon>
        <taxon>Streptophyta</taxon>
        <taxon>Embryophyta</taxon>
        <taxon>Tracheophyta</taxon>
        <taxon>Spermatophyta</taxon>
        <taxon>Magnoliopsida</taxon>
        <taxon>Liliopsida</taxon>
        <taxon>Poales</taxon>
        <taxon>Poaceae</taxon>
        <taxon>BOP clade</taxon>
        <taxon>Oryzoideae</taxon>
        <taxon>Oryzeae</taxon>
        <taxon>Oryzinae</taxon>
        <taxon>Oryza</taxon>
        <taxon>Oryza sativa</taxon>
    </lineage>
</organism>
<reference evidence="1 2" key="3">
    <citation type="journal article" date="2013" name="Rice">
        <title>Improvement of the Oryza sativa Nipponbare reference genome using next generation sequence and optical map data.</title>
        <authorList>
            <person name="Kawahara Y."/>
            <person name="de la Bastide M."/>
            <person name="Hamilton J.P."/>
            <person name="Kanamori H."/>
            <person name="McCombie W.R."/>
            <person name="Ouyang S."/>
            <person name="Schwartz D.C."/>
            <person name="Tanaka T."/>
            <person name="Wu J."/>
            <person name="Zhou S."/>
            <person name="Childs K.L."/>
            <person name="Davidson R.M."/>
            <person name="Lin H."/>
            <person name="Quesada-Ocampo L."/>
            <person name="Vaillancourt B."/>
            <person name="Sakai H."/>
            <person name="Lee S.S."/>
            <person name="Kim J."/>
            <person name="Numa H."/>
            <person name="Itoh T."/>
            <person name="Buell C.R."/>
            <person name="Matsumoto T."/>
        </authorList>
    </citation>
    <scope>NUCLEOTIDE SEQUENCE [LARGE SCALE GENOMIC DNA]</scope>
    <source>
        <strain evidence="2">cv. Nipponbare</strain>
    </source>
</reference>
<evidence type="ECO:0000313" key="1">
    <source>
        <dbReference type="EMBL" id="BAT15272.1"/>
    </source>
</evidence>
<name>A0A0P0Y5D5_ORYSJ</name>
<dbReference type="PaxDb" id="39947-A0A0P0Y5D5"/>
<accession>A0A0P0Y5D5</accession>
<dbReference type="AlphaFoldDB" id="A0A0P0Y5D5"/>
<dbReference type="Proteomes" id="UP000059680">
    <property type="component" value="Chromosome 11"/>
</dbReference>
<reference evidence="1 2" key="2">
    <citation type="journal article" date="2013" name="Plant Cell Physiol.">
        <title>Rice Annotation Project Database (RAP-DB): an integrative and interactive database for rice genomics.</title>
        <authorList>
            <person name="Sakai H."/>
            <person name="Lee S.S."/>
            <person name="Tanaka T."/>
            <person name="Numa H."/>
            <person name="Kim J."/>
            <person name="Kawahara Y."/>
            <person name="Wakimoto H."/>
            <person name="Yang C.C."/>
            <person name="Iwamoto M."/>
            <person name="Abe T."/>
            <person name="Yamada Y."/>
            <person name="Muto A."/>
            <person name="Inokuchi H."/>
            <person name="Ikemura T."/>
            <person name="Matsumoto T."/>
            <person name="Sasaki T."/>
            <person name="Itoh T."/>
        </authorList>
    </citation>
    <scope>NUCLEOTIDE SEQUENCE [LARGE SCALE GENOMIC DNA]</scope>
    <source>
        <strain evidence="2">cv. Nipponbare</strain>
    </source>
</reference>
<gene>
    <name evidence="1" type="ordered locus">Os11g0685500</name>
    <name evidence="1" type="ORF">OSNPB_110685500</name>
</gene>
<protein>
    <submittedName>
        <fullName evidence="1">Os11g0685500 protein</fullName>
    </submittedName>
</protein>
<dbReference type="InParanoid" id="A0A0P0Y5D5"/>
<proteinExistence type="predicted"/>
<dbReference type="EMBL" id="AP014967">
    <property type="protein sequence ID" value="BAT15272.1"/>
    <property type="molecule type" value="Genomic_DNA"/>
</dbReference>
<dbReference type="Gramene" id="Os11t0685500-00">
    <property type="protein sequence ID" value="Os11t0685500-00"/>
    <property type="gene ID" value="Os11g0685500"/>
</dbReference>
<reference evidence="2" key="1">
    <citation type="journal article" date="2005" name="Nature">
        <title>The map-based sequence of the rice genome.</title>
        <authorList>
            <consortium name="International rice genome sequencing project (IRGSP)"/>
            <person name="Matsumoto T."/>
            <person name="Wu J."/>
            <person name="Kanamori H."/>
            <person name="Katayose Y."/>
            <person name="Fujisawa M."/>
            <person name="Namiki N."/>
            <person name="Mizuno H."/>
            <person name="Yamamoto K."/>
            <person name="Antonio B.A."/>
            <person name="Baba T."/>
            <person name="Sakata K."/>
            <person name="Nagamura Y."/>
            <person name="Aoki H."/>
            <person name="Arikawa K."/>
            <person name="Arita K."/>
            <person name="Bito T."/>
            <person name="Chiden Y."/>
            <person name="Fujitsuka N."/>
            <person name="Fukunaka R."/>
            <person name="Hamada M."/>
            <person name="Harada C."/>
            <person name="Hayashi A."/>
            <person name="Hijishita S."/>
            <person name="Honda M."/>
            <person name="Hosokawa S."/>
            <person name="Ichikawa Y."/>
            <person name="Idonuma A."/>
            <person name="Iijima M."/>
            <person name="Ikeda M."/>
            <person name="Ikeno M."/>
            <person name="Ito K."/>
            <person name="Ito S."/>
            <person name="Ito T."/>
            <person name="Ito Y."/>
            <person name="Ito Y."/>
            <person name="Iwabuchi A."/>
            <person name="Kamiya K."/>
            <person name="Karasawa W."/>
            <person name="Kurita K."/>
            <person name="Katagiri S."/>
            <person name="Kikuta A."/>
            <person name="Kobayashi H."/>
            <person name="Kobayashi N."/>
            <person name="Machita K."/>
            <person name="Maehara T."/>
            <person name="Masukawa M."/>
            <person name="Mizubayashi T."/>
            <person name="Mukai Y."/>
            <person name="Nagasaki H."/>
            <person name="Nagata Y."/>
            <person name="Naito S."/>
            <person name="Nakashima M."/>
            <person name="Nakama Y."/>
            <person name="Nakamichi Y."/>
            <person name="Nakamura M."/>
            <person name="Meguro A."/>
            <person name="Negishi M."/>
            <person name="Ohta I."/>
            <person name="Ohta T."/>
            <person name="Okamoto M."/>
            <person name="Ono N."/>
            <person name="Saji S."/>
            <person name="Sakaguchi M."/>
            <person name="Sakai K."/>
            <person name="Shibata M."/>
            <person name="Shimokawa T."/>
            <person name="Song J."/>
            <person name="Takazaki Y."/>
            <person name="Terasawa K."/>
            <person name="Tsugane M."/>
            <person name="Tsuji K."/>
            <person name="Ueda S."/>
            <person name="Waki K."/>
            <person name="Yamagata H."/>
            <person name="Yamamoto M."/>
            <person name="Yamamoto S."/>
            <person name="Yamane H."/>
            <person name="Yoshiki S."/>
            <person name="Yoshihara R."/>
            <person name="Yukawa K."/>
            <person name="Zhong H."/>
            <person name="Yano M."/>
            <person name="Yuan Q."/>
            <person name="Ouyang S."/>
            <person name="Liu J."/>
            <person name="Jones K.M."/>
            <person name="Gansberger K."/>
            <person name="Moffat K."/>
            <person name="Hill J."/>
            <person name="Bera J."/>
            <person name="Fadrosh D."/>
            <person name="Jin S."/>
            <person name="Johri S."/>
            <person name="Kim M."/>
            <person name="Overton L."/>
            <person name="Reardon M."/>
            <person name="Tsitrin T."/>
            <person name="Vuong H."/>
            <person name="Weaver B."/>
            <person name="Ciecko A."/>
            <person name="Tallon L."/>
            <person name="Jackson J."/>
            <person name="Pai G."/>
            <person name="Aken S.V."/>
            <person name="Utterback T."/>
            <person name="Reidmuller S."/>
            <person name="Feldblyum T."/>
            <person name="Hsiao J."/>
            <person name="Zismann V."/>
            <person name="Iobst S."/>
            <person name="de Vazeille A.R."/>
            <person name="Buell C.R."/>
            <person name="Ying K."/>
            <person name="Li Y."/>
            <person name="Lu T."/>
            <person name="Huang Y."/>
            <person name="Zhao Q."/>
            <person name="Feng Q."/>
            <person name="Zhang L."/>
            <person name="Zhu J."/>
            <person name="Weng Q."/>
            <person name="Mu J."/>
            <person name="Lu Y."/>
            <person name="Fan D."/>
            <person name="Liu Y."/>
            <person name="Guan J."/>
            <person name="Zhang Y."/>
            <person name="Yu S."/>
            <person name="Liu X."/>
            <person name="Zhang Y."/>
            <person name="Hong G."/>
            <person name="Han B."/>
            <person name="Choisne N."/>
            <person name="Demange N."/>
            <person name="Orjeda G."/>
            <person name="Samain S."/>
            <person name="Cattolico L."/>
            <person name="Pelletier E."/>
            <person name="Couloux A."/>
            <person name="Segurens B."/>
            <person name="Wincker P."/>
            <person name="D'Hont A."/>
            <person name="Scarpelli C."/>
            <person name="Weissenbach J."/>
            <person name="Salanoubat M."/>
            <person name="Quetier F."/>
            <person name="Yu Y."/>
            <person name="Kim H.R."/>
            <person name="Rambo T."/>
            <person name="Currie J."/>
            <person name="Collura K."/>
            <person name="Luo M."/>
            <person name="Yang T."/>
            <person name="Ammiraju J.S.S."/>
            <person name="Engler F."/>
            <person name="Soderlund C."/>
            <person name="Wing R.A."/>
            <person name="Palmer L.E."/>
            <person name="de la Bastide M."/>
            <person name="Spiegel L."/>
            <person name="Nascimento L."/>
            <person name="Zutavern T."/>
            <person name="O'Shaughnessy A."/>
            <person name="Dike S."/>
            <person name="Dedhia N."/>
            <person name="Preston R."/>
            <person name="Balija V."/>
            <person name="McCombie W.R."/>
            <person name="Chow T."/>
            <person name="Chen H."/>
            <person name="Chung M."/>
            <person name="Chen C."/>
            <person name="Shaw J."/>
            <person name="Wu H."/>
            <person name="Hsiao K."/>
            <person name="Chao Y."/>
            <person name="Chu M."/>
            <person name="Cheng C."/>
            <person name="Hour A."/>
            <person name="Lee P."/>
            <person name="Lin S."/>
            <person name="Lin Y."/>
            <person name="Liou J."/>
            <person name="Liu S."/>
            <person name="Hsing Y."/>
            <person name="Raghuvanshi S."/>
            <person name="Mohanty A."/>
            <person name="Bharti A.K."/>
            <person name="Gaur A."/>
            <person name="Gupta V."/>
            <person name="Kumar D."/>
            <person name="Ravi V."/>
            <person name="Vij S."/>
            <person name="Kapur A."/>
            <person name="Khurana P."/>
            <person name="Khurana P."/>
            <person name="Khurana J.P."/>
            <person name="Tyagi A.K."/>
            <person name="Gaikwad K."/>
            <person name="Singh A."/>
            <person name="Dalal V."/>
            <person name="Srivastava S."/>
            <person name="Dixit A."/>
            <person name="Pal A.K."/>
            <person name="Ghazi I.A."/>
            <person name="Yadav M."/>
            <person name="Pandit A."/>
            <person name="Bhargava A."/>
            <person name="Sureshbabu K."/>
            <person name="Batra K."/>
            <person name="Sharma T.R."/>
            <person name="Mohapatra T."/>
            <person name="Singh N.K."/>
            <person name="Messing J."/>
            <person name="Nelson A.B."/>
            <person name="Fuks G."/>
            <person name="Kavchok S."/>
            <person name="Keizer G."/>
            <person name="Linton E."/>
            <person name="Llaca V."/>
            <person name="Song R."/>
            <person name="Tanyolac B."/>
            <person name="Young S."/>
            <person name="Ho-Il K."/>
            <person name="Hahn J.H."/>
            <person name="Sangsakoo G."/>
            <person name="Vanavichit A."/>
            <person name="de Mattos Luiz.A.T."/>
            <person name="Zimmer P.D."/>
            <person name="Malone G."/>
            <person name="Dellagostin O."/>
            <person name="de Oliveira A.C."/>
            <person name="Bevan M."/>
            <person name="Bancroft I."/>
            <person name="Minx P."/>
            <person name="Cordum H."/>
            <person name="Wilson R."/>
            <person name="Cheng Z."/>
            <person name="Jin W."/>
            <person name="Jiang J."/>
            <person name="Leong S.A."/>
            <person name="Iwama H."/>
            <person name="Gojobori T."/>
            <person name="Itoh T."/>
            <person name="Niimura Y."/>
            <person name="Fujii Y."/>
            <person name="Habara T."/>
            <person name="Sakai H."/>
            <person name="Sato Y."/>
            <person name="Wilson G."/>
            <person name="Kumar K."/>
            <person name="McCouch S."/>
            <person name="Juretic N."/>
            <person name="Hoen D."/>
            <person name="Wright S."/>
            <person name="Bruskiewich R."/>
            <person name="Bureau T."/>
            <person name="Miyao A."/>
            <person name="Hirochika H."/>
            <person name="Nishikawa T."/>
            <person name="Kadowaki K."/>
            <person name="Sugiura M."/>
            <person name="Burr B."/>
            <person name="Sasaki T."/>
        </authorList>
    </citation>
    <scope>NUCLEOTIDE SEQUENCE [LARGE SCALE GENOMIC DNA]</scope>
    <source>
        <strain evidence="2">cv. Nipponbare</strain>
    </source>
</reference>
<sequence length="70" mass="7913">MMSDGTPSIFPSTFSVSKYCRPCILVGSFKVTLEVTFKYLSWTSSEILVRSKLLMLSSSPQKCRVRTLRS</sequence>
<evidence type="ECO:0000313" key="2">
    <source>
        <dbReference type="Proteomes" id="UP000059680"/>
    </source>
</evidence>